<evidence type="ECO:0000313" key="4">
    <source>
        <dbReference type="Proteomes" id="UP000239297"/>
    </source>
</evidence>
<keyword evidence="2" id="KW-0472">Membrane</keyword>
<gene>
    <name evidence="3" type="ORF">C4K88_13585</name>
</gene>
<organism evidence="3 4">
    <name type="scientific">Arthrobacter pityocampae</name>
    <dbReference type="NCBI Taxonomy" id="547334"/>
    <lineage>
        <taxon>Bacteria</taxon>
        <taxon>Bacillati</taxon>
        <taxon>Actinomycetota</taxon>
        <taxon>Actinomycetes</taxon>
        <taxon>Micrococcales</taxon>
        <taxon>Micrococcaceae</taxon>
        <taxon>Arthrobacter</taxon>
    </lineage>
</organism>
<accession>A0A2S5IVY3</accession>
<proteinExistence type="predicted"/>
<dbReference type="AlphaFoldDB" id="A0A2S5IVY3"/>
<keyword evidence="4" id="KW-1185">Reference proteome</keyword>
<sequence length="84" mass="9346">MADRKASTHHHKKAARKRWGDLTDAQKARVVILGSVQLSLAAFAWTDLATRPKETVNGSKGMWAAIIAINFVGPVAYFWKGIRR</sequence>
<protein>
    <recommendedName>
        <fullName evidence="5">Cardiolipin synthase N-terminal domain-containing protein</fullName>
    </recommendedName>
</protein>
<feature type="transmembrane region" description="Helical" evidence="2">
    <location>
        <begin position="61"/>
        <end position="79"/>
    </location>
</feature>
<evidence type="ECO:0000313" key="3">
    <source>
        <dbReference type="EMBL" id="PPB48742.1"/>
    </source>
</evidence>
<keyword evidence="2" id="KW-1133">Transmembrane helix</keyword>
<evidence type="ECO:0000256" key="2">
    <source>
        <dbReference type="SAM" id="Phobius"/>
    </source>
</evidence>
<dbReference type="OrthoDB" id="5125307at2"/>
<feature type="compositionally biased region" description="Basic residues" evidence="1">
    <location>
        <begin position="7"/>
        <end position="17"/>
    </location>
</feature>
<name>A0A2S5IVY3_9MICC</name>
<keyword evidence="2" id="KW-0812">Transmembrane</keyword>
<comment type="caution">
    <text evidence="3">The sequence shown here is derived from an EMBL/GenBank/DDBJ whole genome shotgun (WGS) entry which is preliminary data.</text>
</comment>
<dbReference type="EMBL" id="PRKW01000005">
    <property type="protein sequence ID" value="PPB48742.1"/>
    <property type="molecule type" value="Genomic_DNA"/>
</dbReference>
<reference evidence="3 4" key="1">
    <citation type="journal article" date="2014" name="Int. J. Syst. Evol. Microbiol.">
        <title>Arthrobacter pityocampae sp. nov., isolated from Thaumetopoea pityocampa (Lep., Thaumetopoeidae).</title>
        <authorList>
            <person name="Ince I.A."/>
            <person name="Demirbag Z."/>
            <person name="Kati H."/>
        </authorList>
    </citation>
    <scope>NUCLEOTIDE SEQUENCE [LARGE SCALE GENOMIC DNA]</scope>
    <source>
        <strain evidence="3 4">Tp2</strain>
    </source>
</reference>
<feature type="transmembrane region" description="Helical" evidence="2">
    <location>
        <begin position="28"/>
        <end position="46"/>
    </location>
</feature>
<evidence type="ECO:0000256" key="1">
    <source>
        <dbReference type="SAM" id="MobiDB-lite"/>
    </source>
</evidence>
<evidence type="ECO:0008006" key="5">
    <source>
        <dbReference type="Google" id="ProtNLM"/>
    </source>
</evidence>
<feature type="region of interest" description="Disordered" evidence="1">
    <location>
        <begin position="1"/>
        <end position="20"/>
    </location>
</feature>
<dbReference type="RefSeq" id="WP_104122257.1">
    <property type="nucleotide sequence ID" value="NZ_PRKW01000005.1"/>
</dbReference>
<dbReference type="Proteomes" id="UP000239297">
    <property type="component" value="Unassembled WGS sequence"/>
</dbReference>